<protein>
    <recommendedName>
        <fullName evidence="2">DUF2299 domain-containing protein</fullName>
    </recommendedName>
</protein>
<dbReference type="Pfam" id="PF10061">
    <property type="entry name" value="DUF2299"/>
    <property type="match status" value="1"/>
</dbReference>
<dbReference type="Gene3D" id="3.30.1460.10">
    <property type="match status" value="1"/>
</dbReference>
<organism evidence="1">
    <name type="scientific">uncultured marine thaumarchaeote AD1000_05_B01</name>
    <dbReference type="NCBI Taxonomy" id="1455883"/>
    <lineage>
        <taxon>Archaea</taxon>
        <taxon>Nitrososphaerota</taxon>
        <taxon>environmental samples</taxon>
    </lineage>
</organism>
<proteinExistence type="predicted"/>
<dbReference type="InterPro" id="IPR018747">
    <property type="entry name" value="DUF2299"/>
</dbReference>
<name>A0A075FHC6_9ARCH</name>
<dbReference type="EMBL" id="KF900316">
    <property type="protein sequence ID" value="AIE90689.1"/>
    <property type="molecule type" value="Genomic_DNA"/>
</dbReference>
<evidence type="ECO:0000313" key="1">
    <source>
        <dbReference type="EMBL" id="AIE90689.1"/>
    </source>
</evidence>
<reference evidence="1" key="1">
    <citation type="journal article" date="2014" name="Genome Biol. Evol.">
        <title>Pangenome evidence for extensive interdomain horizontal transfer affecting lineage core and shell genes in uncultured planktonic thaumarchaeota and euryarchaeota.</title>
        <authorList>
            <person name="Deschamps P."/>
            <person name="Zivanovic Y."/>
            <person name="Moreira D."/>
            <person name="Rodriguez-Valera F."/>
            <person name="Lopez-Garcia P."/>
        </authorList>
    </citation>
    <scope>NUCLEOTIDE SEQUENCE</scope>
</reference>
<accession>A0A075FHC6</accession>
<sequence>MNNLHDSVERWLVQDGYSITETKTEDNFKIIVKNIDAFSNDLEIFEPKQQANVLVIGVKIPLKGKQMMRYHQLNQKEKDNFEKKMTDFCSSIQAITKFFDEDGMKKVGVYIVLDKKEQLNQPTFIATLPKIIEISEKNCPISLQVILIDKKMKFEGLTPHSSVGVQTNHDLFNSSE</sequence>
<dbReference type="AlphaFoldDB" id="A0A075FHC6"/>
<evidence type="ECO:0008006" key="2">
    <source>
        <dbReference type="Google" id="ProtNLM"/>
    </source>
</evidence>